<dbReference type="Proteomes" id="UP001153328">
    <property type="component" value="Unassembled WGS sequence"/>
</dbReference>
<evidence type="ECO:0000256" key="4">
    <source>
        <dbReference type="ARBA" id="ARBA00022692"/>
    </source>
</evidence>
<feature type="transmembrane region" description="Helical" evidence="8">
    <location>
        <begin position="382"/>
        <end position="400"/>
    </location>
</feature>
<keyword evidence="11" id="KW-1185">Reference proteome</keyword>
<evidence type="ECO:0000256" key="2">
    <source>
        <dbReference type="ARBA" id="ARBA00010157"/>
    </source>
</evidence>
<reference evidence="10" key="1">
    <citation type="submission" date="2021-06" db="EMBL/GenBank/DDBJ databases">
        <authorList>
            <person name="Arsene-Ploetze F."/>
        </authorList>
    </citation>
    <scope>NUCLEOTIDE SEQUENCE</scope>
    <source>
        <strain evidence="10">SBRY1</strain>
    </source>
</reference>
<feature type="transmembrane region" description="Helical" evidence="8">
    <location>
        <begin position="196"/>
        <end position="217"/>
    </location>
</feature>
<comment type="similarity">
    <text evidence="2">Belongs to the resistance-nodulation-cell division (RND) (TC 2.A.6) family. MmpL subfamily.</text>
</comment>
<organism evidence="10 11">
    <name type="scientific">Actinacidiphila bryophytorum</name>
    <dbReference type="NCBI Taxonomy" id="1436133"/>
    <lineage>
        <taxon>Bacteria</taxon>
        <taxon>Bacillati</taxon>
        <taxon>Actinomycetota</taxon>
        <taxon>Actinomycetes</taxon>
        <taxon>Kitasatosporales</taxon>
        <taxon>Streptomycetaceae</taxon>
        <taxon>Actinacidiphila</taxon>
    </lineage>
</organism>
<feature type="domain" description="SSD" evidence="9">
    <location>
        <begin position="214"/>
        <end position="345"/>
    </location>
</feature>
<dbReference type="RefSeq" id="WP_205048717.1">
    <property type="nucleotide sequence ID" value="NZ_CAJVAX010000022.1"/>
</dbReference>
<feature type="transmembrane region" description="Helical" evidence="8">
    <location>
        <begin position="224"/>
        <end position="244"/>
    </location>
</feature>
<feature type="transmembrane region" description="Helical" evidence="8">
    <location>
        <begin position="544"/>
        <end position="566"/>
    </location>
</feature>
<feature type="transmembrane region" description="Helical" evidence="8">
    <location>
        <begin position="611"/>
        <end position="632"/>
    </location>
</feature>
<dbReference type="InterPro" id="IPR050545">
    <property type="entry name" value="Mycobact_MmpL"/>
</dbReference>
<feature type="region of interest" description="Disordered" evidence="7">
    <location>
        <begin position="1"/>
        <end position="20"/>
    </location>
</feature>
<gene>
    <name evidence="10" type="ORF">SBRY_80272</name>
</gene>
<dbReference type="PANTHER" id="PTHR33406">
    <property type="entry name" value="MEMBRANE PROTEIN MJ1562-RELATED"/>
    <property type="match status" value="1"/>
</dbReference>
<evidence type="ECO:0000313" key="10">
    <source>
        <dbReference type="EMBL" id="CAG7657386.1"/>
    </source>
</evidence>
<evidence type="ECO:0000256" key="3">
    <source>
        <dbReference type="ARBA" id="ARBA00022475"/>
    </source>
</evidence>
<dbReference type="EMBL" id="CAJVAX010000022">
    <property type="protein sequence ID" value="CAG7657386.1"/>
    <property type="molecule type" value="Genomic_DNA"/>
</dbReference>
<feature type="transmembrane region" description="Helical" evidence="8">
    <location>
        <begin position="250"/>
        <end position="268"/>
    </location>
</feature>
<evidence type="ECO:0000256" key="5">
    <source>
        <dbReference type="ARBA" id="ARBA00022989"/>
    </source>
</evidence>
<dbReference type="PANTHER" id="PTHR33406:SF11">
    <property type="entry name" value="MEMBRANE PROTEIN SCO6666-RELATED"/>
    <property type="match status" value="1"/>
</dbReference>
<dbReference type="GO" id="GO:0005886">
    <property type="term" value="C:plasma membrane"/>
    <property type="evidence" value="ECO:0007669"/>
    <property type="project" value="UniProtKB-SubCell"/>
</dbReference>
<keyword evidence="4 8" id="KW-0812">Transmembrane</keyword>
<comment type="subcellular location">
    <subcellularLocation>
        <location evidence="1">Cell membrane</location>
        <topology evidence="1">Multi-pass membrane protein</topology>
    </subcellularLocation>
</comment>
<feature type="transmembrane region" description="Helical" evidence="8">
    <location>
        <begin position="39"/>
        <end position="60"/>
    </location>
</feature>
<keyword evidence="6 8" id="KW-0472">Membrane</keyword>
<feature type="transmembrane region" description="Helical" evidence="8">
    <location>
        <begin position="680"/>
        <end position="704"/>
    </location>
</feature>
<feature type="transmembrane region" description="Helical" evidence="8">
    <location>
        <begin position="323"/>
        <end position="347"/>
    </location>
</feature>
<dbReference type="Pfam" id="PF03176">
    <property type="entry name" value="MMPL"/>
    <property type="match status" value="2"/>
</dbReference>
<accession>A0A9W4H882</accession>
<keyword evidence="3" id="KW-1003">Cell membrane</keyword>
<evidence type="ECO:0000256" key="1">
    <source>
        <dbReference type="ARBA" id="ARBA00004651"/>
    </source>
</evidence>
<feature type="transmembrane region" description="Helical" evidence="8">
    <location>
        <begin position="653"/>
        <end position="674"/>
    </location>
</feature>
<name>A0A9W4H882_9ACTN</name>
<evidence type="ECO:0000256" key="7">
    <source>
        <dbReference type="SAM" id="MobiDB-lite"/>
    </source>
</evidence>
<sequence>MRSSVPPEPGPQPAAPAPQSTVAATGRLARLGAFCARHAPWVVAVWLVLLVAALAGRHAVGATFSDQLTLPGSQSATGGDLLAASDPAAAAPSGLVVFHTGSGTVAARQQPVDSALSGLKAMPHATAVSSLVTSKDGATAYTTVSFDEPLKSLGHGYVDQLDKATAPARDDGVQVAYGGGLDQVTTAPADDLGSELVGIGAALVILLLVFGSVLAAVLPLLCALAGVLVGIGVVGIVAGAITFATAAPTLATMIGLGVGIDYALFLTTRFRQDLMDGRTPTEAVARTSASSGHAVLVAATTVAVALLSLYACGLSFIGELGLAATIAVVVTASASLTLVPAALALTGRIIDRWTVRRKPVAETAGDDDSWHRYARMVSRHSAVFLSCGVALLAVLAVPLFSMRLGHVDDGAAKSGSTSRIAFDLISDGQGTGFGPGANAPFTVVVDVSQAGVPASQISDDVDKALQDTPDIAQTTPLQPTSDGKLLVGTVIPSGDPQSAATGGLFNALTGHVLPDALRGTGAGGYLTGTAAGQFDFRDTVKDRLPIIIGIVLVAAFLLLMTVFRSLVIPLKAVLLNLLTTGASYGVLVAAFQWGWAVGALGLPEAVPIESYVPMMMFAIVFGLSMDYEIFLLSRISETWHLTADNTRSVGAGLSATGRVISSAAFIMTAVFLSFTVSPTVVVKMLALGLAVSVVLDATVVRLLLVPSTMFLMGRANWWFPRRLDRVLPHVHM</sequence>
<proteinExistence type="inferred from homology"/>
<dbReference type="Gene3D" id="1.20.1640.10">
    <property type="entry name" value="Multidrug efflux transporter AcrB transmembrane domain"/>
    <property type="match status" value="2"/>
</dbReference>
<feature type="compositionally biased region" description="Pro residues" evidence="7">
    <location>
        <begin position="1"/>
        <end position="16"/>
    </location>
</feature>
<feature type="transmembrane region" description="Helical" evidence="8">
    <location>
        <begin position="573"/>
        <end position="591"/>
    </location>
</feature>
<dbReference type="AlphaFoldDB" id="A0A9W4H882"/>
<dbReference type="SUPFAM" id="SSF82866">
    <property type="entry name" value="Multidrug efflux transporter AcrB transmembrane domain"/>
    <property type="match status" value="2"/>
</dbReference>
<feature type="transmembrane region" description="Helical" evidence="8">
    <location>
        <begin position="294"/>
        <end position="317"/>
    </location>
</feature>
<evidence type="ECO:0000256" key="8">
    <source>
        <dbReference type="SAM" id="Phobius"/>
    </source>
</evidence>
<protein>
    <submittedName>
        <fullName evidence="10">Drug exporter of the RND superfamily</fullName>
    </submittedName>
</protein>
<dbReference type="InterPro" id="IPR000731">
    <property type="entry name" value="SSD"/>
</dbReference>
<keyword evidence="5 8" id="KW-1133">Transmembrane helix</keyword>
<dbReference type="PROSITE" id="PS50156">
    <property type="entry name" value="SSD"/>
    <property type="match status" value="1"/>
</dbReference>
<dbReference type="InterPro" id="IPR004869">
    <property type="entry name" value="MMPL_dom"/>
</dbReference>
<evidence type="ECO:0000259" key="9">
    <source>
        <dbReference type="PROSITE" id="PS50156"/>
    </source>
</evidence>
<evidence type="ECO:0000256" key="6">
    <source>
        <dbReference type="ARBA" id="ARBA00023136"/>
    </source>
</evidence>
<evidence type="ECO:0000313" key="11">
    <source>
        <dbReference type="Proteomes" id="UP001153328"/>
    </source>
</evidence>
<comment type="caution">
    <text evidence="10">The sequence shown here is derived from an EMBL/GenBank/DDBJ whole genome shotgun (WGS) entry which is preliminary data.</text>
</comment>